<keyword evidence="2" id="KW-1185">Reference proteome</keyword>
<evidence type="ECO:0000313" key="1">
    <source>
        <dbReference type="EMBL" id="AJQ93043.1"/>
    </source>
</evidence>
<name>A0A0C5VI52_9GAMM</name>
<sequence length="44" mass="4933">MTAQAVPERTGDIAVTTDSKPLKLSLERYIRTLCFAILRRGLAR</sequence>
<gene>
    <name evidence="1" type="ORF">YC6258_00993</name>
</gene>
<dbReference type="EMBL" id="CP007142">
    <property type="protein sequence ID" value="AJQ93043.1"/>
    <property type="molecule type" value="Genomic_DNA"/>
</dbReference>
<dbReference type="Proteomes" id="UP000032266">
    <property type="component" value="Chromosome"/>
</dbReference>
<proteinExistence type="predicted"/>
<evidence type="ECO:0000313" key="2">
    <source>
        <dbReference type="Proteomes" id="UP000032266"/>
    </source>
</evidence>
<accession>A0A0C5VI52</accession>
<dbReference type="AlphaFoldDB" id="A0A0C5VI52"/>
<protein>
    <submittedName>
        <fullName evidence="1">Uncharacterized protein</fullName>
    </submittedName>
</protein>
<organism evidence="1 2">
    <name type="scientific">Gynuella sunshinyii YC6258</name>
    <dbReference type="NCBI Taxonomy" id="1445510"/>
    <lineage>
        <taxon>Bacteria</taxon>
        <taxon>Pseudomonadati</taxon>
        <taxon>Pseudomonadota</taxon>
        <taxon>Gammaproteobacteria</taxon>
        <taxon>Oceanospirillales</taxon>
        <taxon>Saccharospirillaceae</taxon>
        <taxon>Gynuella</taxon>
    </lineage>
</organism>
<dbReference type="HOGENOM" id="CLU_3216881_0_0_6"/>
<reference evidence="1 2" key="1">
    <citation type="submission" date="2014-01" db="EMBL/GenBank/DDBJ databases">
        <title>Full genme sequencing of cellulolytic bacterium Gynuella sunshinyii YC6258T gen. nov., sp. nov.</title>
        <authorList>
            <person name="Khan H."/>
            <person name="Chung E.J."/>
            <person name="Chung Y.R."/>
        </authorList>
    </citation>
    <scope>NUCLEOTIDE SEQUENCE [LARGE SCALE GENOMIC DNA]</scope>
    <source>
        <strain evidence="1 2">YC6258</strain>
    </source>
</reference>
<dbReference type="KEGG" id="gsn:YC6258_00993"/>